<evidence type="ECO:0000313" key="4">
    <source>
        <dbReference type="RefSeq" id="XP_016977133.1"/>
    </source>
</evidence>
<dbReference type="EnsemblMetazoa" id="XM_017121644.1">
    <property type="protein sequence ID" value="XP_016977133.1"/>
    <property type="gene ID" value="LOC108043094"/>
</dbReference>
<sequence>MEKEDQQYNISKPSEAPVLNISGKVEPKRNPPRSRGKKQPAAVPSTISVVPEQPKINPTTFPYIMGRVLLKTNDPPAAVPKVNPSDFRQFLCVLPLEKPACRKRAYHLFISNQNELENDSQNVRKIYENRKDIKIGEQIHLDALCARSLYHRVQNKLTDVQWNKQRNIFETEKIGERDVWNMSQKLYQFENEEREKLINFAKFLVATNS</sequence>
<keyword evidence="3" id="KW-1185">Reference proteome</keyword>
<dbReference type="GeneID" id="108043094"/>
<organism evidence="4">
    <name type="scientific">Drosophila rhopaloa</name>
    <name type="common">Fruit fly</name>
    <dbReference type="NCBI Taxonomy" id="1041015"/>
    <lineage>
        <taxon>Eukaryota</taxon>
        <taxon>Metazoa</taxon>
        <taxon>Ecdysozoa</taxon>
        <taxon>Arthropoda</taxon>
        <taxon>Hexapoda</taxon>
        <taxon>Insecta</taxon>
        <taxon>Pterygota</taxon>
        <taxon>Neoptera</taxon>
        <taxon>Endopterygota</taxon>
        <taxon>Diptera</taxon>
        <taxon>Brachycera</taxon>
        <taxon>Muscomorpha</taxon>
        <taxon>Ephydroidea</taxon>
        <taxon>Drosophilidae</taxon>
        <taxon>Drosophila</taxon>
        <taxon>Sophophora</taxon>
    </lineage>
</organism>
<proteinExistence type="predicted"/>
<evidence type="ECO:0000313" key="2">
    <source>
        <dbReference type="EnsemblMetazoa" id="XP_016977133.1"/>
    </source>
</evidence>
<gene>
    <name evidence="4" type="primary">LOC108043094</name>
    <name evidence="2" type="synonym">108043094</name>
</gene>
<accession>A0A6P4EQ21</accession>
<dbReference type="AlphaFoldDB" id="A0A6P4EQ21"/>
<reference evidence="4" key="2">
    <citation type="submission" date="2025-04" db="UniProtKB">
        <authorList>
            <consortium name="RefSeq"/>
        </authorList>
    </citation>
    <scope>IDENTIFICATION</scope>
</reference>
<reference evidence="2" key="3">
    <citation type="submission" date="2025-05" db="UniProtKB">
        <authorList>
            <consortium name="EnsemblMetazoa"/>
        </authorList>
    </citation>
    <scope>IDENTIFICATION</scope>
</reference>
<protein>
    <submittedName>
        <fullName evidence="4">Uncharacterized protein LOC108043094</fullName>
    </submittedName>
</protein>
<evidence type="ECO:0000256" key="1">
    <source>
        <dbReference type="SAM" id="MobiDB-lite"/>
    </source>
</evidence>
<reference evidence="3" key="1">
    <citation type="journal article" date="2021" name="Elife">
        <title>Highly contiguous assemblies of 101 drosophilid genomes.</title>
        <authorList>
            <person name="Kim B.Y."/>
            <person name="Wang J.R."/>
            <person name="Miller D.E."/>
            <person name="Barmina O."/>
            <person name="Delaney E."/>
            <person name="Thompson A."/>
            <person name="Comeault A.A."/>
            <person name="Peede D."/>
            <person name="D'Agostino E.R."/>
            <person name="Pelaez J."/>
            <person name="Aguilar J.M."/>
            <person name="Haji D."/>
            <person name="Matsunaga T."/>
            <person name="Armstrong E.E."/>
            <person name="Zych M."/>
            <person name="Ogawa Y."/>
            <person name="Stamenkovic-Radak M."/>
            <person name="Jelic M."/>
            <person name="Veselinovic M.S."/>
            <person name="Tanaskovic M."/>
            <person name="Eric P."/>
            <person name="Gao J.J."/>
            <person name="Katoh T.K."/>
            <person name="Toda M.J."/>
            <person name="Watabe H."/>
            <person name="Watada M."/>
            <person name="Davis J.S."/>
            <person name="Moyle L.C."/>
            <person name="Manoli G."/>
            <person name="Bertolini E."/>
            <person name="Kostal V."/>
            <person name="Hawley R.S."/>
            <person name="Takahashi A."/>
            <person name="Jones C.D."/>
            <person name="Price D.K."/>
            <person name="Whiteman N."/>
            <person name="Kopp A."/>
            <person name="Matute D.R."/>
            <person name="Petrov D.A."/>
        </authorList>
    </citation>
    <scope>NUCLEOTIDE SEQUENCE [LARGE SCALE GENOMIC DNA]</scope>
</reference>
<name>A0A6P4EQ21_DRORH</name>
<dbReference type="OrthoDB" id="7830135at2759"/>
<feature type="region of interest" description="Disordered" evidence="1">
    <location>
        <begin position="1"/>
        <end position="45"/>
    </location>
</feature>
<dbReference type="Proteomes" id="UP001652680">
    <property type="component" value="Unassembled WGS sequence"/>
</dbReference>
<evidence type="ECO:0000313" key="3">
    <source>
        <dbReference type="Proteomes" id="UP001652680"/>
    </source>
</evidence>
<dbReference type="RefSeq" id="XP_016977133.1">
    <property type="nucleotide sequence ID" value="XM_017121644.1"/>
</dbReference>